<dbReference type="EMBL" id="JAUYZG010000001">
    <property type="protein sequence ID" value="KAK2915716.1"/>
    <property type="molecule type" value="Genomic_DNA"/>
</dbReference>
<feature type="transmembrane region" description="Helical" evidence="3">
    <location>
        <begin position="120"/>
        <end position="140"/>
    </location>
</feature>
<evidence type="ECO:0000313" key="4">
    <source>
        <dbReference type="EMBL" id="KAK2915716.1"/>
    </source>
</evidence>
<dbReference type="Gene3D" id="1.20.1170.10">
    <property type="match status" value="1"/>
</dbReference>
<feature type="coiled-coil region" evidence="2">
    <location>
        <begin position="284"/>
        <end position="311"/>
    </location>
</feature>
<keyword evidence="3" id="KW-1133">Transmembrane helix</keyword>
<dbReference type="GO" id="GO:0005576">
    <property type="term" value="C:extracellular region"/>
    <property type="evidence" value="ECO:0007669"/>
    <property type="project" value="InterPro"/>
</dbReference>
<proteinExistence type="inferred from homology"/>
<organism evidence="4 5">
    <name type="scientific">Cirrhinus molitorella</name>
    <name type="common">mud carp</name>
    <dbReference type="NCBI Taxonomy" id="172907"/>
    <lineage>
        <taxon>Eukaryota</taxon>
        <taxon>Metazoa</taxon>
        <taxon>Chordata</taxon>
        <taxon>Craniata</taxon>
        <taxon>Vertebrata</taxon>
        <taxon>Euteleostomi</taxon>
        <taxon>Actinopterygii</taxon>
        <taxon>Neopterygii</taxon>
        <taxon>Teleostei</taxon>
        <taxon>Ostariophysi</taxon>
        <taxon>Cypriniformes</taxon>
        <taxon>Cyprinidae</taxon>
        <taxon>Labeoninae</taxon>
        <taxon>Labeonini</taxon>
        <taxon>Cirrhinus</taxon>
    </lineage>
</organism>
<name>A0AA88U6F7_9TELE</name>
<evidence type="ECO:0000256" key="1">
    <source>
        <dbReference type="ARBA" id="ARBA00010090"/>
    </source>
</evidence>
<feature type="coiled-coil region" evidence="2">
    <location>
        <begin position="152"/>
        <end position="179"/>
    </location>
</feature>
<dbReference type="PANTHER" id="PTHR14096:SF28">
    <property type="entry name" value="APOLIPOPROTEIN L, 1-RELATED"/>
    <property type="match status" value="1"/>
</dbReference>
<dbReference type="GO" id="GO:0006869">
    <property type="term" value="P:lipid transport"/>
    <property type="evidence" value="ECO:0007669"/>
    <property type="project" value="InterPro"/>
</dbReference>
<dbReference type="PANTHER" id="PTHR14096">
    <property type="entry name" value="APOLIPOPROTEIN L"/>
    <property type="match status" value="1"/>
</dbReference>
<dbReference type="GO" id="GO:0016020">
    <property type="term" value="C:membrane"/>
    <property type="evidence" value="ECO:0007669"/>
    <property type="project" value="TreeGrafter"/>
</dbReference>
<dbReference type="Pfam" id="PF05461">
    <property type="entry name" value="ApoL"/>
    <property type="match status" value="1"/>
</dbReference>
<gene>
    <name evidence="4" type="ORF">Q8A67_000090</name>
</gene>
<accession>A0AA88U6F7</accession>
<keyword evidence="3" id="KW-0472">Membrane</keyword>
<comment type="caution">
    <text evidence="4">The sequence shown here is derived from an EMBL/GenBank/DDBJ whole genome shotgun (WGS) entry which is preliminary data.</text>
</comment>
<keyword evidence="3" id="KW-0812">Transmembrane</keyword>
<evidence type="ECO:0000256" key="3">
    <source>
        <dbReference type="SAM" id="Phobius"/>
    </source>
</evidence>
<protein>
    <recommendedName>
        <fullName evidence="6">Apolipoprotein L3</fullName>
    </recommendedName>
</protein>
<dbReference type="AlphaFoldDB" id="A0AA88U6F7"/>
<dbReference type="GO" id="GO:0042157">
    <property type="term" value="P:lipoprotein metabolic process"/>
    <property type="evidence" value="ECO:0007669"/>
    <property type="project" value="InterPro"/>
</dbReference>
<evidence type="ECO:0000313" key="5">
    <source>
        <dbReference type="Proteomes" id="UP001187343"/>
    </source>
</evidence>
<comment type="similarity">
    <text evidence="1">Belongs to the apolipoprotein L family.</text>
</comment>
<dbReference type="Proteomes" id="UP001187343">
    <property type="component" value="Unassembled WGS sequence"/>
</dbReference>
<dbReference type="InterPro" id="IPR008405">
    <property type="entry name" value="ApoL"/>
</dbReference>
<feature type="transmembrane region" description="Helical" evidence="3">
    <location>
        <begin position="94"/>
        <end position="114"/>
    </location>
</feature>
<reference evidence="4" key="1">
    <citation type="submission" date="2023-08" db="EMBL/GenBank/DDBJ databases">
        <title>Chromosome-level Genome Assembly of mud carp (Cirrhinus molitorella).</title>
        <authorList>
            <person name="Liu H."/>
        </authorList>
    </citation>
    <scope>NUCLEOTIDE SEQUENCE</scope>
    <source>
        <strain evidence="4">Prfri</strain>
        <tissue evidence="4">Muscle</tissue>
    </source>
</reference>
<evidence type="ECO:0008006" key="6">
    <source>
        <dbReference type="Google" id="ProtNLM"/>
    </source>
</evidence>
<dbReference type="GO" id="GO:0008289">
    <property type="term" value="F:lipid binding"/>
    <property type="evidence" value="ECO:0007669"/>
    <property type="project" value="InterPro"/>
</dbReference>
<keyword evidence="5" id="KW-1185">Reference proteome</keyword>
<evidence type="ECO:0000256" key="2">
    <source>
        <dbReference type="SAM" id="Coils"/>
    </source>
</evidence>
<keyword evidence="2" id="KW-0175">Coiled coil</keyword>
<sequence>MVKQIQLNKSPLTTTLAQQKSNVAMLTAQELAKLQKLEELLEPCRADVIRLKNEFIKFYERDHPQLQQCIKKLCRILQTFEKDYRGSTEGSKKAGRMGIAGGVALVAGVVAVPFTMGISIVVAAAAGSVATGGAVVLTHASNKSRIYSSQKKDQMAQLRKDIDAELKKFQDKINAMAETMKDLHECTEKILRDFNKLDQQARDLIKTRIRMEDIAELTAHMSRDIRLSARLAAILGQFSLALDIDIISVDENTRAVEDMDKLAQRPIHEEIDEREIKSKAGKFIAEMRALIKQLQNITDGLEKTKDQLADTN</sequence>